<dbReference type="SUPFAM" id="SSF55874">
    <property type="entry name" value="ATPase domain of HSP90 chaperone/DNA topoisomerase II/histidine kinase"/>
    <property type="match status" value="1"/>
</dbReference>
<dbReference type="SMART" id="SM00388">
    <property type="entry name" value="HisKA"/>
    <property type="match status" value="1"/>
</dbReference>
<dbReference type="RefSeq" id="WP_190464210.1">
    <property type="nucleotide sequence ID" value="NZ_JACJPW010000020.1"/>
</dbReference>
<evidence type="ECO:0000256" key="5">
    <source>
        <dbReference type="ARBA" id="ARBA00022553"/>
    </source>
</evidence>
<dbReference type="PROSITE" id="PS50109">
    <property type="entry name" value="HIS_KIN"/>
    <property type="match status" value="1"/>
</dbReference>
<dbReference type="Gene3D" id="3.30.450.40">
    <property type="match status" value="1"/>
</dbReference>
<dbReference type="InterPro" id="IPR001294">
    <property type="entry name" value="Phytochrome"/>
</dbReference>
<dbReference type="AlphaFoldDB" id="A0A926ZFS4"/>
<dbReference type="Gene3D" id="3.30.565.10">
    <property type="entry name" value="Histidine kinase-like ATPase, C-terminal domain"/>
    <property type="match status" value="1"/>
</dbReference>
<dbReference type="Pfam" id="PF02518">
    <property type="entry name" value="HATPase_c"/>
    <property type="match status" value="1"/>
</dbReference>
<keyword evidence="4" id="KW-0600">Photoreceptor protein</keyword>
<dbReference type="InterPro" id="IPR043150">
    <property type="entry name" value="Phytochrome_PHY_sf"/>
</dbReference>
<evidence type="ECO:0000313" key="16">
    <source>
        <dbReference type="EMBL" id="MBD2181433.1"/>
    </source>
</evidence>
<dbReference type="Gene3D" id="3.30.450.20">
    <property type="entry name" value="PAS domain"/>
    <property type="match status" value="1"/>
</dbReference>
<dbReference type="InterPro" id="IPR036097">
    <property type="entry name" value="HisK_dim/P_sf"/>
</dbReference>
<sequence length="837" mass="94419">MSRREIITAEEAVLTNCEREPIHTPGSIQPHGVLLVLREPHLTILQVSNNTLEFFGLCPEKLIRKNLNELLDNSQIEQFKQYLTIQDLPSVNPIKLTIKTASTRHVFDGIIHRIDGVLILELEPASLPENISFFSFYHHVRAATSKLQETSNLQELSAAIAVEVRKMTGFDRVMVYKFNAEGHGCVIAEDKRQNLPSFLNLHYPATDVPKQARKLYCLNLLRLIADVNYQPVEIIPTYNPVMNNALDLSFSVLRSASPMHIEYLQNMGVGASMSISLIKDRKLWGLVACHHYSPKFVSYEVRTACQFLGQVMSVELSAKENNEDSDYKLQLKSITSKFIEYMSKEENFVEGLLKYYPNLLNLVNASGAAVCIDNNLKVIGKTPQEEEIRQLINWIDRRLKLEIFHSDNLAKLYPEAEKFKDVASGAIAISISPTRSNYVLWFRPEVIQTVNWAGNPHEPAQIQEKMADGSLRLSPRKSFEMWKEIVKLKSLPWKKCEIDAADELRNAIISIILRQADELAKLNMALLKSEAREREKASQLEVALQELQHTQTQLVQSEKMSSLGQMVAGVAHEINNPINFIYGNLIHANEYTKDFLQLLNLYRQDFPSPGERINQMAEEIDLEFLMDDLPKLLRSMKVGADRIREIVQALRIFSRIDESEMKPVDIHEGIESTLLILSNRLKASSTRPGIQVIKEYGNLPKIECYAGQLNQVFMNILANAIDALEDLKSRGAGEKYAIQNLKLKIQDPEIRIRTYLVSSDRIAIGIADNGPGISNEVQQRLFDPFFTTKSASKGTGIGLAIGYSVVVDKHGGNLTCVSAPGQGAEFIVELPIRAKLS</sequence>
<evidence type="ECO:0000256" key="6">
    <source>
        <dbReference type="ARBA" id="ARBA00022606"/>
    </source>
</evidence>
<evidence type="ECO:0000256" key="10">
    <source>
        <dbReference type="ARBA" id="ARBA00022840"/>
    </source>
</evidence>
<keyword evidence="17" id="KW-1185">Reference proteome</keyword>
<dbReference type="GO" id="GO:0006355">
    <property type="term" value="P:regulation of DNA-templated transcription"/>
    <property type="evidence" value="ECO:0007669"/>
    <property type="project" value="InterPro"/>
</dbReference>
<dbReference type="GO" id="GO:0009584">
    <property type="term" value="P:detection of visible light"/>
    <property type="evidence" value="ECO:0007669"/>
    <property type="project" value="InterPro"/>
</dbReference>
<name>A0A926ZFS4_9CYAN</name>
<dbReference type="PANTHER" id="PTHR43065">
    <property type="entry name" value="SENSOR HISTIDINE KINASE"/>
    <property type="match status" value="1"/>
</dbReference>
<dbReference type="PROSITE" id="PS50046">
    <property type="entry name" value="PHYTOCHROME_2"/>
    <property type="match status" value="1"/>
</dbReference>
<keyword evidence="10" id="KW-0067">ATP-binding</keyword>
<evidence type="ECO:0000256" key="3">
    <source>
        <dbReference type="ARBA" id="ARBA00012438"/>
    </source>
</evidence>
<dbReference type="InterPro" id="IPR016132">
    <property type="entry name" value="Phyto_chromo_attachment"/>
</dbReference>
<dbReference type="Pfam" id="PF00360">
    <property type="entry name" value="PHY"/>
    <property type="match status" value="1"/>
</dbReference>
<reference evidence="16" key="2">
    <citation type="submission" date="2020-08" db="EMBL/GenBank/DDBJ databases">
        <authorList>
            <person name="Chen M."/>
            <person name="Teng W."/>
            <person name="Zhao L."/>
            <person name="Hu C."/>
            <person name="Zhou Y."/>
            <person name="Han B."/>
            <person name="Song L."/>
            <person name="Shu W."/>
        </authorList>
    </citation>
    <scope>NUCLEOTIDE SEQUENCE</scope>
    <source>
        <strain evidence="16">FACHB-1375</strain>
    </source>
</reference>
<protein>
    <recommendedName>
        <fullName evidence="3">histidine kinase</fullName>
        <ecNumber evidence="3">2.7.13.3</ecNumber>
    </recommendedName>
</protein>
<dbReference type="InterPro" id="IPR005467">
    <property type="entry name" value="His_kinase_dom"/>
</dbReference>
<dbReference type="GO" id="GO:0009881">
    <property type="term" value="F:photoreceptor activity"/>
    <property type="evidence" value="ECO:0007669"/>
    <property type="project" value="UniProtKB-KW"/>
</dbReference>
<evidence type="ECO:0000256" key="12">
    <source>
        <dbReference type="ARBA" id="ARBA00023012"/>
    </source>
</evidence>
<dbReference type="Proteomes" id="UP000641646">
    <property type="component" value="Unassembled WGS sequence"/>
</dbReference>
<dbReference type="GO" id="GO:0005524">
    <property type="term" value="F:ATP binding"/>
    <property type="evidence" value="ECO:0007669"/>
    <property type="project" value="UniProtKB-KW"/>
</dbReference>
<comment type="catalytic activity">
    <reaction evidence="1">
        <text>ATP + protein L-histidine = ADP + protein N-phospho-L-histidine.</text>
        <dbReference type="EC" id="2.7.13.3"/>
    </reaction>
</comment>
<dbReference type="Pfam" id="PF01590">
    <property type="entry name" value="GAF"/>
    <property type="match status" value="1"/>
</dbReference>
<keyword evidence="5" id="KW-0597">Phosphoprotein</keyword>
<evidence type="ECO:0000256" key="11">
    <source>
        <dbReference type="ARBA" id="ARBA00022991"/>
    </source>
</evidence>
<dbReference type="PRINTS" id="PR01033">
    <property type="entry name" value="PHYTOCHROME"/>
</dbReference>
<dbReference type="SMART" id="SM00387">
    <property type="entry name" value="HATPase_c"/>
    <property type="match status" value="1"/>
</dbReference>
<dbReference type="InterPro" id="IPR013654">
    <property type="entry name" value="PAS_2"/>
</dbReference>
<feature type="domain" description="Histidine kinase" evidence="15">
    <location>
        <begin position="569"/>
        <end position="834"/>
    </location>
</feature>
<dbReference type="SUPFAM" id="SSF55781">
    <property type="entry name" value="GAF domain-like"/>
    <property type="match status" value="2"/>
</dbReference>
<keyword evidence="7" id="KW-0808">Transferase</keyword>
<dbReference type="EMBL" id="JACJPW010000020">
    <property type="protein sequence ID" value="MBD2181433.1"/>
    <property type="molecule type" value="Genomic_DNA"/>
</dbReference>
<feature type="domain" description="Phytochrome chromophore attachment site" evidence="14">
    <location>
        <begin position="152"/>
        <end position="310"/>
    </location>
</feature>
<keyword evidence="13" id="KW-0675">Receptor</keyword>
<keyword evidence="9" id="KW-0418">Kinase</keyword>
<dbReference type="InterPro" id="IPR029016">
    <property type="entry name" value="GAF-like_dom_sf"/>
</dbReference>
<evidence type="ECO:0000256" key="8">
    <source>
        <dbReference type="ARBA" id="ARBA00022741"/>
    </source>
</evidence>
<organism evidence="16 17">
    <name type="scientific">Aerosakkonema funiforme FACHB-1375</name>
    <dbReference type="NCBI Taxonomy" id="2949571"/>
    <lineage>
        <taxon>Bacteria</taxon>
        <taxon>Bacillati</taxon>
        <taxon>Cyanobacteriota</taxon>
        <taxon>Cyanophyceae</taxon>
        <taxon>Oscillatoriophycideae</taxon>
        <taxon>Aerosakkonematales</taxon>
        <taxon>Aerosakkonemataceae</taxon>
        <taxon>Aerosakkonema</taxon>
    </lineage>
</organism>
<keyword evidence="12" id="KW-0902">Two-component regulatory system</keyword>
<dbReference type="InterPro" id="IPR003018">
    <property type="entry name" value="GAF"/>
</dbReference>
<dbReference type="InterPro" id="IPR003594">
    <property type="entry name" value="HATPase_dom"/>
</dbReference>
<evidence type="ECO:0000256" key="7">
    <source>
        <dbReference type="ARBA" id="ARBA00022679"/>
    </source>
</evidence>
<evidence type="ECO:0000256" key="1">
    <source>
        <dbReference type="ARBA" id="ARBA00000085"/>
    </source>
</evidence>
<proteinExistence type="inferred from homology"/>
<dbReference type="PANTHER" id="PTHR43065:SF10">
    <property type="entry name" value="PEROXIDE STRESS-ACTIVATED HISTIDINE KINASE MAK3"/>
    <property type="match status" value="1"/>
</dbReference>
<dbReference type="InterPro" id="IPR013515">
    <property type="entry name" value="Phytochrome_cen-reg"/>
</dbReference>
<keyword evidence="6" id="KW-0716">Sensory transduction</keyword>
<dbReference type="InterPro" id="IPR003661">
    <property type="entry name" value="HisK_dim/P_dom"/>
</dbReference>
<evidence type="ECO:0000259" key="15">
    <source>
        <dbReference type="PROSITE" id="PS50109"/>
    </source>
</evidence>
<dbReference type="Gene3D" id="1.10.287.130">
    <property type="match status" value="1"/>
</dbReference>
<dbReference type="SUPFAM" id="SSF47384">
    <property type="entry name" value="Homodimeric domain of signal transducing histidine kinase"/>
    <property type="match status" value="1"/>
</dbReference>
<gene>
    <name evidence="16" type="ORF">H6G03_09985</name>
</gene>
<comment type="caution">
    <text evidence="16">The sequence shown here is derived from an EMBL/GenBank/DDBJ whole genome shotgun (WGS) entry which is preliminary data.</text>
</comment>
<dbReference type="GO" id="GO:0000155">
    <property type="term" value="F:phosphorelay sensor kinase activity"/>
    <property type="evidence" value="ECO:0007669"/>
    <property type="project" value="InterPro"/>
</dbReference>
<reference evidence="16" key="1">
    <citation type="journal article" date="2015" name="ISME J.">
        <title>Draft Genome Sequence of Streptomyces incarnatus NRRL8089, which Produces the Nucleoside Antibiotic Sinefungin.</title>
        <authorList>
            <person name="Oshima K."/>
            <person name="Hattori M."/>
            <person name="Shimizu H."/>
            <person name="Fukuda K."/>
            <person name="Nemoto M."/>
            <person name="Inagaki K."/>
            <person name="Tamura T."/>
        </authorList>
    </citation>
    <scope>NUCLEOTIDE SEQUENCE</scope>
    <source>
        <strain evidence="16">FACHB-1375</strain>
    </source>
</reference>
<accession>A0A926ZFS4</accession>
<evidence type="ECO:0000256" key="9">
    <source>
        <dbReference type="ARBA" id="ARBA00022777"/>
    </source>
</evidence>
<keyword evidence="11" id="KW-0157">Chromophore</keyword>
<evidence type="ECO:0000256" key="13">
    <source>
        <dbReference type="ARBA" id="ARBA00023170"/>
    </source>
</evidence>
<dbReference type="SUPFAM" id="SSF55785">
    <property type="entry name" value="PYP-like sensor domain (PAS domain)"/>
    <property type="match status" value="1"/>
</dbReference>
<dbReference type="Gene3D" id="3.30.450.270">
    <property type="match status" value="1"/>
</dbReference>
<dbReference type="SMART" id="SM00065">
    <property type="entry name" value="GAF"/>
    <property type="match status" value="1"/>
</dbReference>
<keyword evidence="8" id="KW-0547">Nucleotide-binding</keyword>
<evidence type="ECO:0000256" key="4">
    <source>
        <dbReference type="ARBA" id="ARBA00022543"/>
    </source>
</evidence>
<comment type="similarity">
    <text evidence="2">In the N-terminal section; belongs to the phytochrome family.</text>
</comment>
<evidence type="ECO:0000256" key="2">
    <source>
        <dbReference type="ARBA" id="ARBA00006402"/>
    </source>
</evidence>
<dbReference type="InterPro" id="IPR036890">
    <property type="entry name" value="HATPase_C_sf"/>
</dbReference>
<dbReference type="EC" id="2.7.13.3" evidence="3"/>
<evidence type="ECO:0000259" key="14">
    <source>
        <dbReference type="PROSITE" id="PS50046"/>
    </source>
</evidence>
<dbReference type="Pfam" id="PF08446">
    <property type="entry name" value="PAS_2"/>
    <property type="match status" value="1"/>
</dbReference>
<dbReference type="CDD" id="cd00082">
    <property type="entry name" value="HisKA"/>
    <property type="match status" value="1"/>
</dbReference>
<dbReference type="InterPro" id="IPR035965">
    <property type="entry name" value="PAS-like_dom_sf"/>
</dbReference>
<evidence type="ECO:0000313" key="17">
    <source>
        <dbReference type="Proteomes" id="UP000641646"/>
    </source>
</evidence>